<sequence length="252" mass="27105">MNEGLAHERLAGVLEVIDRWGELYDRRWGKRRLPEQPALAEQVDEGLDIVRARVKLAHDVIAAMGETKLAERVTEHEEGLYGGHPFTQARVAIVEAIAILAQREELADIIGPVGPRLSASELHPIIWGAAARLWDDRHFRAAVQTAAAALEGLLQGVAGPGVSGENLALLFSAKDPTPGSPRLRLRGVDPASKTWTSGHEGAAALVRGAFMGVRNLVSHPGWPDPSPSEALEMLAVLSYVARLVVLSDALSQ</sequence>
<feature type="domain" description="Conserved hypothetical protein CHP02391" evidence="1">
    <location>
        <begin position="121"/>
        <end position="243"/>
    </location>
</feature>
<evidence type="ECO:0000313" key="2">
    <source>
        <dbReference type="EMBL" id="TCC48056.1"/>
    </source>
</evidence>
<accession>A0A4R0JSI6</accession>
<gene>
    <name evidence="2" type="ORF">E0H73_43025</name>
</gene>
<dbReference type="EMBL" id="SJKB01000029">
    <property type="protein sequence ID" value="TCC48056.1"/>
    <property type="molecule type" value="Genomic_DNA"/>
</dbReference>
<dbReference type="AlphaFoldDB" id="A0A4R0JSI6"/>
<dbReference type="Pfam" id="PF09509">
    <property type="entry name" value="Hypoth_Ymh"/>
    <property type="match status" value="1"/>
</dbReference>
<evidence type="ECO:0000259" key="1">
    <source>
        <dbReference type="Pfam" id="PF09509"/>
    </source>
</evidence>
<evidence type="ECO:0000313" key="3">
    <source>
        <dbReference type="Proteomes" id="UP000291144"/>
    </source>
</evidence>
<organism evidence="2 3">
    <name type="scientific">Kribbella pittospori</name>
    <dbReference type="NCBI Taxonomy" id="722689"/>
    <lineage>
        <taxon>Bacteria</taxon>
        <taxon>Bacillati</taxon>
        <taxon>Actinomycetota</taxon>
        <taxon>Actinomycetes</taxon>
        <taxon>Propionibacteriales</taxon>
        <taxon>Kribbellaceae</taxon>
        <taxon>Kribbella</taxon>
    </lineage>
</organism>
<name>A0A4R0JSI6_9ACTN</name>
<keyword evidence="3" id="KW-1185">Reference proteome</keyword>
<dbReference type="RefSeq" id="WP_131366657.1">
    <property type="nucleotide sequence ID" value="NZ_SJKB01000029.1"/>
</dbReference>
<dbReference type="OrthoDB" id="3189478at2"/>
<dbReference type="Proteomes" id="UP000291144">
    <property type="component" value="Unassembled WGS sequence"/>
</dbReference>
<dbReference type="InterPro" id="IPR012654">
    <property type="entry name" value="CHP02391"/>
</dbReference>
<comment type="caution">
    <text evidence="2">The sequence shown here is derived from an EMBL/GenBank/DDBJ whole genome shotgun (WGS) entry which is preliminary data.</text>
</comment>
<reference evidence="2 3" key="1">
    <citation type="submission" date="2019-02" db="EMBL/GenBank/DDBJ databases">
        <title>Kribbella capetownensis sp. nov. and Kribbella speibonae sp. nov., isolated from soil.</title>
        <authorList>
            <person name="Curtis S.M."/>
            <person name="Norton I."/>
            <person name="Everest G.J."/>
            <person name="Meyers P.R."/>
        </authorList>
    </citation>
    <scope>NUCLEOTIDE SEQUENCE [LARGE SCALE GENOMIC DNA]</scope>
    <source>
        <strain evidence="2 3">NRRL B-24813</strain>
    </source>
</reference>
<proteinExistence type="predicted"/>
<protein>
    <recommendedName>
        <fullName evidence="1">Conserved hypothetical protein CHP02391 domain-containing protein</fullName>
    </recommendedName>
</protein>